<organism evidence="1 2">
    <name type="scientific">Vigna unguiculata</name>
    <name type="common">Cowpea</name>
    <dbReference type="NCBI Taxonomy" id="3917"/>
    <lineage>
        <taxon>Eukaryota</taxon>
        <taxon>Viridiplantae</taxon>
        <taxon>Streptophyta</taxon>
        <taxon>Embryophyta</taxon>
        <taxon>Tracheophyta</taxon>
        <taxon>Spermatophyta</taxon>
        <taxon>Magnoliopsida</taxon>
        <taxon>eudicotyledons</taxon>
        <taxon>Gunneridae</taxon>
        <taxon>Pentapetalae</taxon>
        <taxon>rosids</taxon>
        <taxon>fabids</taxon>
        <taxon>Fabales</taxon>
        <taxon>Fabaceae</taxon>
        <taxon>Papilionoideae</taxon>
        <taxon>50 kb inversion clade</taxon>
        <taxon>NPAAA clade</taxon>
        <taxon>indigoferoid/millettioid clade</taxon>
        <taxon>Phaseoleae</taxon>
        <taxon>Vigna</taxon>
    </lineage>
</organism>
<keyword evidence="2" id="KW-1185">Reference proteome</keyword>
<dbReference type="Proteomes" id="UP000501690">
    <property type="component" value="Linkage Group LG1"/>
</dbReference>
<dbReference type="EMBL" id="CP039345">
    <property type="protein sequence ID" value="QCD78934.1"/>
    <property type="molecule type" value="Genomic_DNA"/>
</dbReference>
<evidence type="ECO:0000313" key="2">
    <source>
        <dbReference type="Proteomes" id="UP000501690"/>
    </source>
</evidence>
<sequence length="97" mass="10991">MAVSRPSWKILRVVLSRSTSMASRRVYDRRLVSEVESSPDDKAEKLAVALDTNPDEVVATEEDMVIIAKEETNNTRRHKTHNKVQALDIGFIEGMHL</sequence>
<gene>
    <name evidence="1" type="ORF">DEO72_LG1g2570</name>
</gene>
<reference evidence="1 2" key="1">
    <citation type="submission" date="2019-04" db="EMBL/GenBank/DDBJ databases">
        <title>An improved genome assembly and genetic linkage map for asparagus bean, Vigna unguiculata ssp. sesquipedialis.</title>
        <authorList>
            <person name="Xia Q."/>
            <person name="Zhang R."/>
            <person name="Dong Y."/>
        </authorList>
    </citation>
    <scope>NUCLEOTIDE SEQUENCE [LARGE SCALE GENOMIC DNA]</scope>
    <source>
        <tissue evidence="1">Leaf</tissue>
    </source>
</reference>
<accession>A0A4D6KYI1</accession>
<proteinExistence type="predicted"/>
<dbReference type="AlphaFoldDB" id="A0A4D6KYI1"/>
<protein>
    <submittedName>
        <fullName evidence="1">Uncharacterized protein</fullName>
    </submittedName>
</protein>
<evidence type="ECO:0000313" key="1">
    <source>
        <dbReference type="EMBL" id="QCD78934.1"/>
    </source>
</evidence>
<name>A0A4D6KYI1_VIGUN</name>